<sequence length="290" mass="33300">MSPTPHRSVVNALTIDVEDYFQVSAFAPYIRRDEWPTRECRVERNVHLILDMLDRHDTRATFFTLGWLSDRYPALVHEIARRGHEVASHGHGHERVSDLTPEGFRQDLMRAKASLEDAAGQAVLGYRAPSFSIGQDNLWALDVLLQTGHRYSSSIYPIAHDHYGMPDAPRFAYAARQGLIEVPPTTLHLAGRNLPSSGGGFFRLFPYALSRWMIRQVNEREGQAAVFYFHPWEVDPEQPRVAGADPKSKFRHYLNLSRMQPRLERLLADFRWGRMDQIFLPTAETQVQHA</sequence>
<dbReference type="EMBL" id="SIXI01000004">
    <property type="protein sequence ID" value="TBO30480.1"/>
    <property type="molecule type" value="Genomic_DNA"/>
</dbReference>
<accession>A0A4V2JFM1</accession>
<dbReference type="InterPro" id="IPR002509">
    <property type="entry name" value="NODB_dom"/>
</dbReference>
<dbReference type="InterPro" id="IPR045235">
    <property type="entry name" value="PuuE_HpPgdA-like"/>
</dbReference>
<dbReference type="InterPro" id="IPR014344">
    <property type="entry name" value="XrtA_polysacc_deacetyl"/>
</dbReference>
<gene>
    <name evidence="2" type="ORF">EYS42_11165</name>
</gene>
<dbReference type="GO" id="GO:0005975">
    <property type="term" value="P:carbohydrate metabolic process"/>
    <property type="evidence" value="ECO:0007669"/>
    <property type="project" value="InterPro"/>
</dbReference>
<protein>
    <submittedName>
        <fullName evidence="2">DUF3473 domain-containing protein</fullName>
    </submittedName>
</protein>
<dbReference type="Proteomes" id="UP000292120">
    <property type="component" value="Unassembled WGS sequence"/>
</dbReference>
<proteinExistence type="predicted"/>
<dbReference type="CDD" id="cd10941">
    <property type="entry name" value="CE4_PuuE_HpPgdA_like_2"/>
    <property type="match status" value="1"/>
</dbReference>
<evidence type="ECO:0000259" key="1">
    <source>
        <dbReference type="PROSITE" id="PS51677"/>
    </source>
</evidence>
<dbReference type="InterPro" id="IPR022560">
    <property type="entry name" value="DUF3473"/>
</dbReference>
<dbReference type="NCBIfam" id="TIGR03006">
    <property type="entry name" value="pepcterm_polyde"/>
    <property type="match status" value="1"/>
</dbReference>
<dbReference type="InterPro" id="IPR011330">
    <property type="entry name" value="Glyco_hydro/deAcase_b/a-brl"/>
</dbReference>
<dbReference type="Pfam" id="PF01522">
    <property type="entry name" value="Polysacc_deac_1"/>
    <property type="match status" value="1"/>
</dbReference>
<evidence type="ECO:0000313" key="2">
    <source>
        <dbReference type="EMBL" id="TBO30480.1"/>
    </source>
</evidence>
<reference evidence="2 3" key="1">
    <citation type="submission" date="2019-02" db="EMBL/GenBank/DDBJ databases">
        <title>Aquabacterium sp. strain KMB7.</title>
        <authorList>
            <person name="Chen W.-M."/>
        </authorList>
    </citation>
    <scope>NUCLEOTIDE SEQUENCE [LARGE SCALE GENOMIC DNA]</scope>
    <source>
        <strain evidence="2 3">KMB7</strain>
    </source>
</reference>
<dbReference type="SUPFAM" id="SSF88713">
    <property type="entry name" value="Glycoside hydrolase/deacetylase"/>
    <property type="match status" value="1"/>
</dbReference>
<dbReference type="PANTHER" id="PTHR47561:SF1">
    <property type="entry name" value="POLYSACCHARIDE DEACETYLASE FAMILY PROTEIN (AFU_ORTHOLOGUE AFUA_6G05030)"/>
    <property type="match status" value="1"/>
</dbReference>
<dbReference type="OrthoDB" id="9784220at2"/>
<dbReference type="Gene3D" id="3.20.20.370">
    <property type="entry name" value="Glycoside hydrolase/deacetylase"/>
    <property type="match status" value="1"/>
</dbReference>
<dbReference type="Pfam" id="PF11959">
    <property type="entry name" value="DUF3473"/>
    <property type="match status" value="1"/>
</dbReference>
<evidence type="ECO:0000313" key="3">
    <source>
        <dbReference type="Proteomes" id="UP000292120"/>
    </source>
</evidence>
<name>A0A4V2JFM1_9BURK</name>
<dbReference type="PROSITE" id="PS51677">
    <property type="entry name" value="NODB"/>
    <property type="match status" value="1"/>
</dbReference>
<dbReference type="AlphaFoldDB" id="A0A4V2JFM1"/>
<keyword evidence="3" id="KW-1185">Reference proteome</keyword>
<comment type="caution">
    <text evidence="2">The sequence shown here is derived from an EMBL/GenBank/DDBJ whole genome shotgun (WGS) entry which is preliminary data.</text>
</comment>
<organism evidence="2 3">
    <name type="scientific">Aquabacterium lacunae</name>
    <dbReference type="NCBI Taxonomy" id="2528630"/>
    <lineage>
        <taxon>Bacteria</taxon>
        <taxon>Pseudomonadati</taxon>
        <taxon>Pseudomonadota</taxon>
        <taxon>Betaproteobacteria</taxon>
        <taxon>Burkholderiales</taxon>
        <taxon>Aquabacterium</taxon>
    </lineage>
</organism>
<dbReference type="GO" id="GO:0016810">
    <property type="term" value="F:hydrolase activity, acting on carbon-nitrogen (but not peptide) bonds"/>
    <property type="evidence" value="ECO:0007669"/>
    <property type="project" value="InterPro"/>
</dbReference>
<dbReference type="PANTHER" id="PTHR47561">
    <property type="entry name" value="POLYSACCHARIDE DEACETYLASE FAMILY PROTEIN (AFU_ORTHOLOGUE AFUA_6G05030)"/>
    <property type="match status" value="1"/>
</dbReference>
<feature type="domain" description="NodB homology" evidence="1">
    <location>
        <begin position="26"/>
        <end position="290"/>
    </location>
</feature>